<dbReference type="GO" id="GO:0009055">
    <property type="term" value="F:electron transfer activity"/>
    <property type="evidence" value="ECO:0007669"/>
    <property type="project" value="InterPro"/>
</dbReference>
<dbReference type="GO" id="GO:0046872">
    <property type="term" value="F:metal ion binding"/>
    <property type="evidence" value="ECO:0007669"/>
    <property type="project" value="UniProtKB-KW"/>
</dbReference>
<dbReference type="InterPro" id="IPR051459">
    <property type="entry name" value="Cytochrome_c-type_DH"/>
</dbReference>
<keyword evidence="3 4" id="KW-0408">Iron</keyword>
<comment type="caution">
    <text evidence="6">The sequence shown here is derived from an EMBL/GenBank/DDBJ whole genome shotgun (WGS) entry which is preliminary data.</text>
</comment>
<dbReference type="PROSITE" id="PS51007">
    <property type="entry name" value="CYTC"/>
    <property type="match status" value="1"/>
</dbReference>
<feature type="domain" description="Cytochrome c" evidence="5">
    <location>
        <begin position="36"/>
        <end position="102"/>
    </location>
</feature>
<evidence type="ECO:0000259" key="5">
    <source>
        <dbReference type="PROSITE" id="PS51007"/>
    </source>
</evidence>
<evidence type="ECO:0000256" key="4">
    <source>
        <dbReference type="PROSITE-ProRule" id="PRU00433"/>
    </source>
</evidence>
<dbReference type="PANTHER" id="PTHR35008:SF8">
    <property type="entry name" value="ALCOHOL DEHYDROGENASE CYTOCHROME C SUBUNIT"/>
    <property type="match status" value="1"/>
</dbReference>
<dbReference type="PANTHER" id="PTHR35008">
    <property type="entry name" value="BLL4482 PROTEIN-RELATED"/>
    <property type="match status" value="1"/>
</dbReference>
<gene>
    <name evidence="6" type="ORF">DQG23_41760</name>
</gene>
<name>A0A329LGD7_9BACL</name>
<keyword evidence="7" id="KW-1185">Reference proteome</keyword>
<dbReference type="EMBL" id="QMFB01000103">
    <property type="protein sequence ID" value="RAV07189.1"/>
    <property type="molecule type" value="Genomic_DNA"/>
</dbReference>
<proteinExistence type="predicted"/>
<dbReference type="AlphaFoldDB" id="A0A329LGD7"/>
<evidence type="ECO:0000256" key="2">
    <source>
        <dbReference type="ARBA" id="ARBA00022723"/>
    </source>
</evidence>
<dbReference type="SUPFAM" id="SSF46626">
    <property type="entry name" value="Cytochrome c"/>
    <property type="match status" value="1"/>
</dbReference>
<dbReference type="Proteomes" id="UP000250369">
    <property type="component" value="Unassembled WGS sequence"/>
</dbReference>
<feature type="non-terminal residue" evidence="6">
    <location>
        <position position="102"/>
    </location>
</feature>
<evidence type="ECO:0000313" key="7">
    <source>
        <dbReference type="Proteomes" id="UP000250369"/>
    </source>
</evidence>
<dbReference type="InterPro" id="IPR036909">
    <property type="entry name" value="Cyt_c-like_dom_sf"/>
</dbReference>
<dbReference type="GO" id="GO:0020037">
    <property type="term" value="F:heme binding"/>
    <property type="evidence" value="ECO:0007669"/>
    <property type="project" value="InterPro"/>
</dbReference>
<sequence length="102" mass="10927">DLTAIARYLKSLPAVDPNDQPHQYDEKAAKALWNGDDSQRGAAVYIDNCAACHRTDGHGYTRVFPALAGNPVLQSEDPTSLIHIVLKGGTLPATHTAPSTFT</sequence>
<evidence type="ECO:0000256" key="3">
    <source>
        <dbReference type="ARBA" id="ARBA00023004"/>
    </source>
</evidence>
<evidence type="ECO:0000256" key="1">
    <source>
        <dbReference type="ARBA" id="ARBA00022617"/>
    </source>
</evidence>
<dbReference type="InterPro" id="IPR009056">
    <property type="entry name" value="Cyt_c-like_dom"/>
</dbReference>
<evidence type="ECO:0000313" key="6">
    <source>
        <dbReference type="EMBL" id="RAV07189.1"/>
    </source>
</evidence>
<accession>A0A329LGD7</accession>
<dbReference type="RefSeq" id="WP_146762497.1">
    <property type="nucleotide sequence ID" value="NZ_QMFB01000103.1"/>
</dbReference>
<keyword evidence="2 4" id="KW-0479">Metal-binding</keyword>
<dbReference type="OrthoDB" id="9811281at2"/>
<keyword evidence="1 4" id="KW-0349">Heme</keyword>
<dbReference type="Pfam" id="PF00034">
    <property type="entry name" value="Cytochrom_C"/>
    <property type="match status" value="1"/>
</dbReference>
<reference evidence="6 7" key="1">
    <citation type="journal article" date="2009" name="Int. J. Syst. Evol. Microbiol.">
        <title>Paenibacillus contaminans sp. nov., isolated from a contaminated laboratory plate.</title>
        <authorList>
            <person name="Chou J.H."/>
            <person name="Lee J.H."/>
            <person name="Lin M.C."/>
            <person name="Chang P.S."/>
            <person name="Arun A.B."/>
            <person name="Young C.C."/>
            <person name="Chen W.M."/>
        </authorList>
    </citation>
    <scope>NUCLEOTIDE SEQUENCE [LARGE SCALE GENOMIC DNA]</scope>
    <source>
        <strain evidence="6 7">CKOBP-6</strain>
    </source>
</reference>
<dbReference type="Gene3D" id="1.10.760.10">
    <property type="entry name" value="Cytochrome c-like domain"/>
    <property type="match status" value="1"/>
</dbReference>
<organism evidence="6 7">
    <name type="scientific">Paenibacillus contaminans</name>
    <dbReference type="NCBI Taxonomy" id="450362"/>
    <lineage>
        <taxon>Bacteria</taxon>
        <taxon>Bacillati</taxon>
        <taxon>Bacillota</taxon>
        <taxon>Bacilli</taxon>
        <taxon>Bacillales</taxon>
        <taxon>Paenibacillaceae</taxon>
        <taxon>Paenibacillus</taxon>
    </lineage>
</organism>
<protein>
    <submittedName>
        <fullName evidence="6">Cytochrome c</fullName>
    </submittedName>
</protein>
<feature type="non-terminal residue" evidence="6">
    <location>
        <position position="1"/>
    </location>
</feature>